<dbReference type="InterPro" id="IPR050194">
    <property type="entry name" value="Glycosyltransferase_grp1"/>
</dbReference>
<dbReference type="Gene3D" id="3.40.50.2000">
    <property type="entry name" value="Glycogen Phosphorylase B"/>
    <property type="match status" value="2"/>
</dbReference>
<dbReference type="Pfam" id="PF13692">
    <property type="entry name" value="Glyco_trans_1_4"/>
    <property type="match status" value="1"/>
</dbReference>
<dbReference type="PANTHER" id="PTHR45947">
    <property type="entry name" value="SULFOQUINOVOSYL TRANSFERASE SQD2"/>
    <property type="match status" value="1"/>
</dbReference>
<feature type="domain" description="Glycosyltransferase subfamily 4-like N-terminal" evidence="3">
    <location>
        <begin position="10"/>
        <end position="165"/>
    </location>
</feature>
<protein>
    <submittedName>
        <fullName evidence="4">Glycosyltransferase family 4 protein</fullName>
    </submittedName>
</protein>
<dbReference type="Pfam" id="PF13579">
    <property type="entry name" value="Glyco_trans_4_4"/>
    <property type="match status" value="1"/>
</dbReference>
<evidence type="ECO:0000313" key="5">
    <source>
        <dbReference type="Proteomes" id="UP001501414"/>
    </source>
</evidence>
<reference evidence="4 5" key="1">
    <citation type="journal article" date="2019" name="Int. J. Syst. Evol. Microbiol.">
        <title>The Global Catalogue of Microorganisms (GCM) 10K type strain sequencing project: providing services to taxonomists for standard genome sequencing and annotation.</title>
        <authorList>
            <consortium name="The Broad Institute Genomics Platform"/>
            <consortium name="The Broad Institute Genome Sequencing Center for Infectious Disease"/>
            <person name="Wu L."/>
            <person name="Ma J."/>
        </authorList>
    </citation>
    <scope>NUCLEOTIDE SEQUENCE [LARGE SCALE GENOMIC DNA]</scope>
    <source>
        <strain evidence="4 5">JCM 11896</strain>
    </source>
</reference>
<gene>
    <name evidence="4" type="ORF">GCM10009613_14860</name>
</gene>
<dbReference type="InterPro" id="IPR028098">
    <property type="entry name" value="Glyco_trans_4-like_N"/>
</dbReference>
<dbReference type="PANTHER" id="PTHR45947:SF3">
    <property type="entry name" value="SULFOQUINOVOSYL TRANSFERASE SQD2"/>
    <property type="match status" value="1"/>
</dbReference>
<keyword evidence="5" id="KW-1185">Reference proteome</keyword>
<name>A0ABN1XMY2_9PSEU</name>
<organism evidence="4 5">
    <name type="scientific">Pseudonocardia kongjuensis</name>
    <dbReference type="NCBI Taxonomy" id="102227"/>
    <lineage>
        <taxon>Bacteria</taxon>
        <taxon>Bacillati</taxon>
        <taxon>Actinomycetota</taxon>
        <taxon>Actinomycetes</taxon>
        <taxon>Pseudonocardiales</taxon>
        <taxon>Pseudonocardiaceae</taxon>
        <taxon>Pseudonocardia</taxon>
    </lineage>
</organism>
<dbReference type="SUPFAM" id="SSF53756">
    <property type="entry name" value="UDP-Glycosyltransferase/glycogen phosphorylase"/>
    <property type="match status" value="1"/>
</dbReference>
<accession>A0ABN1XMY2</accession>
<evidence type="ECO:0000256" key="2">
    <source>
        <dbReference type="ARBA" id="ARBA00022679"/>
    </source>
</evidence>
<sequence>MLVVTSAVTVETFLPGLVRRLARSGWDVTIACSPAPDGAVPSVPGAQVIGVGMRRDPSPVADLRAARGLWSAMRATEPDVVATATPKAGLLGTLVARGRRVPVVVHLMWGLRSETLAGRRGRLVRLLEGVATRYSHAVVPNSASLATELSRLGMVDPRTVTVIGSGSSHGVDLARFRPAGEGAPAPPAVVSGLAELGAGPVVGFVGRLTADKGITTLLDAVRLLRGRGQNVRLLLVGAAEDLAVTDRIAVERAAGLPVLVVDRVTDTAPLYQVMDVHCLPSLREGFPNVCLEASACAVPTVTTDATGAVDSVLDGHTGRIVGRGDPDALADALGPLLDNPQLRARMGRAARDWVEQEFGAELVERRHVEYLAGLLGAPVGAEVTS</sequence>
<evidence type="ECO:0000259" key="3">
    <source>
        <dbReference type="Pfam" id="PF13579"/>
    </source>
</evidence>
<evidence type="ECO:0000313" key="4">
    <source>
        <dbReference type="EMBL" id="GAA1384255.1"/>
    </source>
</evidence>
<comment type="caution">
    <text evidence="4">The sequence shown here is derived from an EMBL/GenBank/DDBJ whole genome shotgun (WGS) entry which is preliminary data.</text>
</comment>
<evidence type="ECO:0000256" key="1">
    <source>
        <dbReference type="ARBA" id="ARBA00022676"/>
    </source>
</evidence>
<dbReference type="Proteomes" id="UP001501414">
    <property type="component" value="Unassembled WGS sequence"/>
</dbReference>
<keyword evidence="2" id="KW-0808">Transferase</keyword>
<keyword evidence="1" id="KW-0328">Glycosyltransferase</keyword>
<dbReference type="CDD" id="cd03808">
    <property type="entry name" value="GT4_CapM-like"/>
    <property type="match status" value="1"/>
</dbReference>
<proteinExistence type="predicted"/>
<dbReference type="EMBL" id="BAAAJK010000005">
    <property type="protein sequence ID" value="GAA1384255.1"/>
    <property type="molecule type" value="Genomic_DNA"/>
</dbReference>